<feature type="domain" description="Dynamin-type G" evidence="4">
    <location>
        <begin position="19"/>
        <end position="301"/>
    </location>
</feature>
<dbReference type="GO" id="GO:0048312">
    <property type="term" value="P:intracellular distribution of mitochondria"/>
    <property type="evidence" value="ECO:0007669"/>
    <property type="project" value="TreeGrafter"/>
</dbReference>
<dbReference type="Pfam" id="PF01031">
    <property type="entry name" value="Dynamin_M"/>
    <property type="match status" value="1"/>
</dbReference>
<dbReference type="CDD" id="cd08771">
    <property type="entry name" value="DLP_1"/>
    <property type="match status" value="1"/>
</dbReference>
<evidence type="ECO:0000313" key="5">
    <source>
        <dbReference type="EMBL" id="KAK3283006.1"/>
    </source>
</evidence>
<dbReference type="GO" id="GO:0005739">
    <property type="term" value="C:mitochondrion"/>
    <property type="evidence" value="ECO:0007669"/>
    <property type="project" value="TreeGrafter"/>
</dbReference>
<dbReference type="Pfam" id="PF00350">
    <property type="entry name" value="Dynamin_N"/>
    <property type="match status" value="1"/>
</dbReference>
<feature type="domain" description="GED" evidence="3">
    <location>
        <begin position="612"/>
        <end position="702"/>
    </location>
</feature>
<evidence type="ECO:0000256" key="1">
    <source>
        <dbReference type="ARBA" id="ARBA00022741"/>
    </source>
</evidence>
<dbReference type="GO" id="GO:0005525">
    <property type="term" value="F:GTP binding"/>
    <property type="evidence" value="ECO:0007669"/>
    <property type="project" value="InterPro"/>
</dbReference>
<gene>
    <name evidence="5" type="ORF">CYMTET_9279</name>
</gene>
<dbReference type="PANTHER" id="PTHR11566">
    <property type="entry name" value="DYNAMIN"/>
    <property type="match status" value="1"/>
</dbReference>
<dbReference type="PANTHER" id="PTHR11566:SF21">
    <property type="entry name" value="DYNAMIN RELATED PROTEIN 1, ISOFORM A"/>
    <property type="match status" value="1"/>
</dbReference>
<protein>
    <submittedName>
        <fullName evidence="5">Uncharacterized protein</fullName>
    </submittedName>
</protein>
<dbReference type="GO" id="GO:0008017">
    <property type="term" value="F:microtubule binding"/>
    <property type="evidence" value="ECO:0007669"/>
    <property type="project" value="TreeGrafter"/>
</dbReference>
<dbReference type="GO" id="GO:0006897">
    <property type="term" value="P:endocytosis"/>
    <property type="evidence" value="ECO:0007669"/>
    <property type="project" value="TreeGrafter"/>
</dbReference>
<evidence type="ECO:0000259" key="4">
    <source>
        <dbReference type="PROSITE" id="PS51718"/>
    </source>
</evidence>
<dbReference type="PROSITE" id="PS51718">
    <property type="entry name" value="G_DYNAMIN_2"/>
    <property type="match status" value="1"/>
</dbReference>
<dbReference type="Proteomes" id="UP001190700">
    <property type="component" value="Unassembled WGS sequence"/>
</dbReference>
<name>A0AAE0LF11_9CHLO</name>
<dbReference type="GO" id="GO:0000266">
    <property type="term" value="P:mitochondrial fission"/>
    <property type="evidence" value="ECO:0007669"/>
    <property type="project" value="TreeGrafter"/>
</dbReference>
<dbReference type="Gene3D" id="1.20.120.1240">
    <property type="entry name" value="Dynamin, middle domain"/>
    <property type="match status" value="1"/>
</dbReference>
<dbReference type="Gene3D" id="3.40.50.300">
    <property type="entry name" value="P-loop containing nucleotide triphosphate hydrolases"/>
    <property type="match status" value="1"/>
</dbReference>
<dbReference type="InterPro" id="IPR020850">
    <property type="entry name" value="GED_dom"/>
</dbReference>
<dbReference type="PROSITE" id="PS51388">
    <property type="entry name" value="GED"/>
    <property type="match status" value="1"/>
</dbReference>
<evidence type="ECO:0000313" key="6">
    <source>
        <dbReference type="Proteomes" id="UP001190700"/>
    </source>
</evidence>
<dbReference type="AlphaFoldDB" id="A0AAE0LF11"/>
<evidence type="ECO:0000256" key="2">
    <source>
        <dbReference type="ARBA" id="ARBA00023134"/>
    </source>
</evidence>
<keyword evidence="1" id="KW-0547">Nucleotide-binding</keyword>
<dbReference type="GO" id="GO:0016020">
    <property type="term" value="C:membrane"/>
    <property type="evidence" value="ECO:0007669"/>
    <property type="project" value="TreeGrafter"/>
</dbReference>
<sequence length="704" mass="79003">MRSLLDAIDELRVTGVEQDIPIPQIAVMGDQSSGKSSVLEALSGVHFPRGTGLVTKCAVEVRMKRLQPNEDWNASVSLSWDRPQPSEAGVATTPNEVGEKISKLTEVLLRARGNRATFEPEHRIQVELKSPDVSDLTIIDLPGIVRTNVAGQCKKVIAEVDALLDKYLRQERTIILAVIPSTVDIATVDVIERAEKVDPHGLRTIGVLTKADQISSDDEAERVAVLRGVRKPLKLGYFMVKNRTQTELEAGVTLAEARLAEARYFSAHKTFGKLHPGLFGSQNLAERLSDVLATRIRDDLPLLVKQIEQQCEDTCGDLEDMGAGPPTSHHEARHRFCALSRDLHKLISSATSGTYSHEAFSRDQSLRLISLVRDGPQREFETALLSLKPTWSTEQLQNEIRHMRGRELPGFPRFETFEMLTQSFVRDWKEPCNKLLSDMACVLSRVCLALASLCVTSDGALVSELAWVIQARIAARVARAKEEGVDKVLQNEMQAYTSNPAFVENYNRIQLEKFEKTLQDFPEQAVPQSKFPGSLPLVCAAFTAGGVLGKVGDQPKEFWLAGAALSGPLVMLAQWVRKRSTRSRQATRLEPVRRWYARNHTIGNQLHENQDAEILKALLDAYWETAVRRFADNVSMVLDRELIQDLADDIQSHLEQHLVERDLMAFFNEDARTVERRLQLESKRDRLVRAREALQRINLAKVRN</sequence>
<dbReference type="SMART" id="SM00053">
    <property type="entry name" value="DYNc"/>
    <property type="match status" value="1"/>
</dbReference>
<dbReference type="InterPro" id="IPR045063">
    <property type="entry name" value="Dynamin_N"/>
</dbReference>
<dbReference type="InterPro" id="IPR027417">
    <property type="entry name" value="P-loop_NTPase"/>
</dbReference>
<reference evidence="5 6" key="1">
    <citation type="journal article" date="2015" name="Genome Biol. Evol.">
        <title>Comparative Genomics of a Bacterivorous Green Alga Reveals Evolutionary Causalities and Consequences of Phago-Mixotrophic Mode of Nutrition.</title>
        <authorList>
            <person name="Burns J.A."/>
            <person name="Paasch A."/>
            <person name="Narechania A."/>
            <person name="Kim E."/>
        </authorList>
    </citation>
    <scope>NUCLEOTIDE SEQUENCE [LARGE SCALE GENOMIC DNA]</scope>
    <source>
        <strain evidence="5 6">PLY_AMNH</strain>
    </source>
</reference>
<dbReference type="InterPro" id="IPR001401">
    <property type="entry name" value="Dynamin_GTPase"/>
</dbReference>
<dbReference type="EMBL" id="LGRX02003077">
    <property type="protein sequence ID" value="KAK3283006.1"/>
    <property type="molecule type" value="Genomic_DNA"/>
</dbReference>
<accession>A0AAE0LF11</accession>
<proteinExistence type="predicted"/>
<evidence type="ECO:0000259" key="3">
    <source>
        <dbReference type="PROSITE" id="PS51388"/>
    </source>
</evidence>
<dbReference type="InterPro" id="IPR000375">
    <property type="entry name" value="Dynamin_stalk"/>
</dbReference>
<dbReference type="GO" id="GO:0005874">
    <property type="term" value="C:microtubule"/>
    <property type="evidence" value="ECO:0007669"/>
    <property type="project" value="TreeGrafter"/>
</dbReference>
<dbReference type="Pfam" id="PF02212">
    <property type="entry name" value="GED"/>
    <property type="match status" value="1"/>
</dbReference>
<dbReference type="GO" id="GO:0003924">
    <property type="term" value="F:GTPase activity"/>
    <property type="evidence" value="ECO:0007669"/>
    <property type="project" value="InterPro"/>
</dbReference>
<dbReference type="InterPro" id="IPR030381">
    <property type="entry name" value="G_DYNAMIN_dom"/>
</dbReference>
<keyword evidence="6" id="KW-1185">Reference proteome</keyword>
<comment type="caution">
    <text evidence="5">The sequence shown here is derived from an EMBL/GenBank/DDBJ whole genome shotgun (WGS) entry which is preliminary data.</text>
</comment>
<dbReference type="SUPFAM" id="SSF52540">
    <property type="entry name" value="P-loop containing nucleoside triphosphate hydrolases"/>
    <property type="match status" value="1"/>
</dbReference>
<dbReference type="InterPro" id="IPR003130">
    <property type="entry name" value="GED"/>
</dbReference>
<keyword evidence="2" id="KW-0342">GTP-binding</keyword>
<dbReference type="InterPro" id="IPR022812">
    <property type="entry name" value="Dynamin"/>
</dbReference>
<organism evidence="5 6">
    <name type="scientific">Cymbomonas tetramitiformis</name>
    <dbReference type="NCBI Taxonomy" id="36881"/>
    <lineage>
        <taxon>Eukaryota</taxon>
        <taxon>Viridiplantae</taxon>
        <taxon>Chlorophyta</taxon>
        <taxon>Pyramimonadophyceae</taxon>
        <taxon>Pyramimonadales</taxon>
        <taxon>Pyramimonadaceae</taxon>
        <taxon>Cymbomonas</taxon>
    </lineage>
</organism>
<dbReference type="GO" id="GO:0016559">
    <property type="term" value="P:peroxisome fission"/>
    <property type="evidence" value="ECO:0007669"/>
    <property type="project" value="TreeGrafter"/>
</dbReference>
<dbReference type="PRINTS" id="PR00195">
    <property type="entry name" value="DYNAMIN"/>
</dbReference>